<feature type="domain" description="HTH lacI-type" evidence="4">
    <location>
        <begin position="9"/>
        <end position="64"/>
    </location>
</feature>
<accession>A0AAU6SDQ4</accession>
<dbReference type="EMBL" id="CP151632">
    <property type="protein sequence ID" value="WZO35105.1"/>
    <property type="molecule type" value="Genomic_DNA"/>
</dbReference>
<dbReference type="InterPro" id="IPR000843">
    <property type="entry name" value="HTH_LacI"/>
</dbReference>
<dbReference type="GO" id="GO:0003700">
    <property type="term" value="F:DNA-binding transcription factor activity"/>
    <property type="evidence" value="ECO:0007669"/>
    <property type="project" value="TreeGrafter"/>
</dbReference>
<dbReference type="PROSITE" id="PS50932">
    <property type="entry name" value="HTH_LACI_2"/>
    <property type="match status" value="1"/>
</dbReference>
<dbReference type="Pfam" id="PF00356">
    <property type="entry name" value="LacI"/>
    <property type="match status" value="1"/>
</dbReference>
<dbReference type="PANTHER" id="PTHR30146:SF153">
    <property type="entry name" value="LACTOSE OPERON REPRESSOR"/>
    <property type="match status" value="1"/>
</dbReference>
<evidence type="ECO:0000256" key="2">
    <source>
        <dbReference type="ARBA" id="ARBA00023125"/>
    </source>
</evidence>
<dbReference type="InterPro" id="IPR028082">
    <property type="entry name" value="Peripla_BP_I"/>
</dbReference>
<evidence type="ECO:0000256" key="3">
    <source>
        <dbReference type="ARBA" id="ARBA00023163"/>
    </source>
</evidence>
<organism evidence="5">
    <name type="scientific">Microbacterium sp. LWS13-1.2</name>
    <dbReference type="NCBI Taxonomy" id="3135264"/>
    <lineage>
        <taxon>Bacteria</taxon>
        <taxon>Bacillati</taxon>
        <taxon>Actinomycetota</taxon>
        <taxon>Actinomycetes</taxon>
        <taxon>Micrococcales</taxon>
        <taxon>Microbacteriaceae</taxon>
        <taxon>Microbacterium</taxon>
    </lineage>
</organism>
<sequence length="346" mass="36700">MARAAERAPRLTDVARLAGVSPATASRALHGTDRDVREENRQKVLAAAQSLGYAPNIAARAFAQGRTRGVSLIVGAVPDDYANPIVAGVMAATSRRNLPVTITPAGDDVDSMVAQIQQVRGMRSEILLLAGGRHASDRANPALIDALKRFESEGGRAVVMSQPGLPFDTVSYDNFGGGHDMAVALRGLGYDRFAVISGQMHAMTQRDRVQGFIAGLQESGVELSPDRLLTGGFTRDGAYAMTGELLRRGIAVDAIFAGNDSMALGAMTFLRDANQQGKIAVAGFDDMVALRDVTPSLTTVHLPWDEVAEHALGMAMLPRQKDPRSVMVRGHVVVRESTPACAVTTA</sequence>
<keyword evidence="3" id="KW-0804">Transcription</keyword>
<gene>
    <name evidence="5" type="ORF">MRBLWS13_002783</name>
</gene>
<dbReference type="Gene3D" id="1.10.260.40">
    <property type="entry name" value="lambda repressor-like DNA-binding domains"/>
    <property type="match status" value="1"/>
</dbReference>
<dbReference type="RefSeq" id="WP_349425943.1">
    <property type="nucleotide sequence ID" value="NZ_CP151632.1"/>
</dbReference>
<dbReference type="InterPro" id="IPR046335">
    <property type="entry name" value="LacI/GalR-like_sensor"/>
</dbReference>
<reference evidence="5" key="1">
    <citation type="submission" date="2024-04" db="EMBL/GenBank/DDBJ databases">
        <authorList>
            <person name="Roder T."/>
            <person name="Oberhansli S."/>
            <person name="Kreuzer M."/>
        </authorList>
    </citation>
    <scope>NUCLEOTIDE SEQUENCE</scope>
    <source>
        <strain evidence="5">LWS13-1.2</strain>
    </source>
</reference>
<dbReference type="CDD" id="cd01392">
    <property type="entry name" value="HTH_LacI"/>
    <property type="match status" value="1"/>
</dbReference>
<dbReference type="Pfam" id="PF13377">
    <property type="entry name" value="Peripla_BP_3"/>
    <property type="match status" value="1"/>
</dbReference>
<keyword evidence="2" id="KW-0238">DNA-binding</keyword>
<dbReference type="PANTHER" id="PTHR30146">
    <property type="entry name" value="LACI-RELATED TRANSCRIPTIONAL REPRESSOR"/>
    <property type="match status" value="1"/>
</dbReference>
<dbReference type="PROSITE" id="PS00356">
    <property type="entry name" value="HTH_LACI_1"/>
    <property type="match status" value="1"/>
</dbReference>
<name>A0AAU6SDQ4_9MICO</name>
<dbReference type="GO" id="GO:0000976">
    <property type="term" value="F:transcription cis-regulatory region binding"/>
    <property type="evidence" value="ECO:0007669"/>
    <property type="project" value="TreeGrafter"/>
</dbReference>
<dbReference type="InterPro" id="IPR010982">
    <property type="entry name" value="Lambda_DNA-bd_dom_sf"/>
</dbReference>
<proteinExistence type="predicted"/>
<keyword evidence="1" id="KW-0805">Transcription regulation</keyword>
<evidence type="ECO:0000313" key="5">
    <source>
        <dbReference type="EMBL" id="WZO35105.1"/>
    </source>
</evidence>
<dbReference type="SUPFAM" id="SSF47413">
    <property type="entry name" value="lambda repressor-like DNA-binding domains"/>
    <property type="match status" value="1"/>
</dbReference>
<dbReference type="CDD" id="cd06267">
    <property type="entry name" value="PBP1_LacI_sugar_binding-like"/>
    <property type="match status" value="1"/>
</dbReference>
<dbReference type="Gene3D" id="3.40.50.2300">
    <property type="match status" value="2"/>
</dbReference>
<dbReference type="AlphaFoldDB" id="A0AAU6SDQ4"/>
<protein>
    <submittedName>
        <fullName evidence="5">LacI family transcriptional regulator</fullName>
    </submittedName>
</protein>
<dbReference type="SUPFAM" id="SSF53822">
    <property type="entry name" value="Periplasmic binding protein-like I"/>
    <property type="match status" value="1"/>
</dbReference>
<evidence type="ECO:0000256" key="1">
    <source>
        <dbReference type="ARBA" id="ARBA00023015"/>
    </source>
</evidence>
<dbReference type="SMART" id="SM00354">
    <property type="entry name" value="HTH_LACI"/>
    <property type="match status" value="1"/>
</dbReference>
<evidence type="ECO:0000259" key="4">
    <source>
        <dbReference type="PROSITE" id="PS50932"/>
    </source>
</evidence>